<sequence length="77" mass="8366">MESTAGSDNTHRSKDGPIPSLSKIFAILLLASSFLLARRMRNKLRASMPLSVLFPDEIAAAVCIIASLAFHIPRLLC</sequence>
<name>A0AAP0G3E2_9ASPA</name>
<dbReference type="EMBL" id="JBBWWQ010000011">
    <property type="protein sequence ID" value="KAK8935446.1"/>
    <property type="molecule type" value="Genomic_DNA"/>
</dbReference>
<accession>A0AAP0G3E2</accession>
<feature type="transmembrane region" description="Helical" evidence="1">
    <location>
        <begin position="58"/>
        <end position="76"/>
    </location>
</feature>
<keyword evidence="1" id="KW-0812">Transmembrane</keyword>
<organism evidence="2 3">
    <name type="scientific">Platanthera zijinensis</name>
    <dbReference type="NCBI Taxonomy" id="2320716"/>
    <lineage>
        <taxon>Eukaryota</taxon>
        <taxon>Viridiplantae</taxon>
        <taxon>Streptophyta</taxon>
        <taxon>Embryophyta</taxon>
        <taxon>Tracheophyta</taxon>
        <taxon>Spermatophyta</taxon>
        <taxon>Magnoliopsida</taxon>
        <taxon>Liliopsida</taxon>
        <taxon>Asparagales</taxon>
        <taxon>Orchidaceae</taxon>
        <taxon>Orchidoideae</taxon>
        <taxon>Orchideae</taxon>
        <taxon>Orchidinae</taxon>
        <taxon>Platanthera</taxon>
    </lineage>
</organism>
<protein>
    <submittedName>
        <fullName evidence="2">Uncharacterized protein</fullName>
    </submittedName>
</protein>
<dbReference type="Proteomes" id="UP001418222">
    <property type="component" value="Unassembled WGS sequence"/>
</dbReference>
<keyword evidence="1" id="KW-0472">Membrane</keyword>
<evidence type="ECO:0000256" key="1">
    <source>
        <dbReference type="SAM" id="Phobius"/>
    </source>
</evidence>
<feature type="transmembrane region" description="Helical" evidence="1">
    <location>
        <begin position="20"/>
        <end position="37"/>
    </location>
</feature>
<keyword evidence="3" id="KW-1185">Reference proteome</keyword>
<dbReference type="AlphaFoldDB" id="A0AAP0G3E2"/>
<reference evidence="2 3" key="1">
    <citation type="journal article" date="2022" name="Nat. Plants">
        <title>Genomes of leafy and leafless Platanthera orchids illuminate the evolution of mycoheterotrophy.</title>
        <authorList>
            <person name="Li M.H."/>
            <person name="Liu K.W."/>
            <person name="Li Z."/>
            <person name="Lu H.C."/>
            <person name="Ye Q.L."/>
            <person name="Zhang D."/>
            <person name="Wang J.Y."/>
            <person name="Li Y.F."/>
            <person name="Zhong Z.M."/>
            <person name="Liu X."/>
            <person name="Yu X."/>
            <person name="Liu D.K."/>
            <person name="Tu X.D."/>
            <person name="Liu B."/>
            <person name="Hao Y."/>
            <person name="Liao X.Y."/>
            <person name="Jiang Y.T."/>
            <person name="Sun W.H."/>
            <person name="Chen J."/>
            <person name="Chen Y.Q."/>
            <person name="Ai Y."/>
            <person name="Zhai J.W."/>
            <person name="Wu S.S."/>
            <person name="Zhou Z."/>
            <person name="Hsiao Y.Y."/>
            <person name="Wu W.L."/>
            <person name="Chen Y.Y."/>
            <person name="Lin Y.F."/>
            <person name="Hsu J.L."/>
            <person name="Li C.Y."/>
            <person name="Wang Z.W."/>
            <person name="Zhao X."/>
            <person name="Zhong W.Y."/>
            <person name="Ma X.K."/>
            <person name="Ma L."/>
            <person name="Huang J."/>
            <person name="Chen G.Z."/>
            <person name="Huang M.Z."/>
            <person name="Huang L."/>
            <person name="Peng D.H."/>
            <person name="Luo Y.B."/>
            <person name="Zou S.Q."/>
            <person name="Chen S.P."/>
            <person name="Lan S."/>
            <person name="Tsai W.C."/>
            <person name="Van de Peer Y."/>
            <person name="Liu Z.J."/>
        </authorList>
    </citation>
    <scope>NUCLEOTIDE SEQUENCE [LARGE SCALE GENOMIC DNA]</scope>
    <source>
        <strain evidence="2">Lor287</strain>
    </source>
</reference>
<proteinExistence type="predicted"/>
<comment type="caution">
    <text evidence="2">The sequence shown here is derived from an EMBL/GenBank/DDBJ whole genome shotgun (WGS) entry which is preliminary data.</text>
</comment>
<gene>
    <name evidence="2" type="ORF">KSP39_PZI012938</name>
</gene>
<evidence type="ECO:0000313" key="3">
    <source>
        <dbReference type="Proteomes" id="UP001418222"/>
    </source>
</evidence>
<keyword evidence="1" id="KW-1133">Transmembrane helix</keyword>
<evidence type="ECO:0000313" key="2">
    <source>
        <dbReference type="EMBL" id="KAK8935446.1"/>
    </source>
</evidence>